<evidence type="ECO:0000313" key="21">
    <source>
        <dbReference type="EMBL" id="CAI8012812.1"/>
    </source>
</evidence>
<keyword evidence="7 19" id="KW-0808">Transferase</keyword>
<keyword evidence="16 19" id="KW-0464">Manganese</keyword>
<evidence type="ECO:0000256" key="1">
    <source>
        <dbReference type="ARBA" id="ARBA00001936"/>
    </source>
</evidence>
<evidence type="ECO:0000256" key="6">
    <source>
        <dbReference type="ARBA" id="ARBA00022676"/>
    </source>
</evidence>
<evidence type="ECO:0000256" key="14">
    <source>
        <dbReference type="ARBA" id="ARBA00023136"/>
    </source>
</evidence>
<dbReference type="EMBL" id="CASHTH010001219">
    <property type="protein sequence ID" value="CAI8012812.1"/>
    <property type="molecule type" value="Genomic_DNA"/>
</dbReference>
<dbReference type="GO" id="GO:0006493">
    <property type="term" value="P:protein O-linked glycosylation"/>
    <property type="evidence" value="ECO:0007669"/>
    <property type="project" value="TreeGrafter"/>
</dbReference>
<evidence type="ECO:0000256" key="13">
    <source>
        <dbReference type="ARBA" id="ARBA00023034"/>
    </source>
</evidence>
<evidence type="ECO:0000256" key="17">
    <source>
        <dbReference type="ARBA" id="ARBA00050905"/>
    </source>
</evidence>
<evidence type="ECO:0000256" key="5">
    <source>
        <dbReference type="ARBA" id="ARBA00012644"/>
    </source>
</evidence>
<dbReference type="InterPro" id="IPR045885">
    <property type="entry name" value="GalNAc-T"/>
</dbReference>
<dbReference type="FunFam" id="3.90.550.10:FF:000020">
    <property type="entry name" value="Polypeptide N-acetylgalactosaminyltransferase"/>
    <property type="match status" value="1"/>
</dbReference>
<evidence type="ECO:0000256" key="4">
    <source>
        <dbReference type="ARBA" id="ARBA00005680"/>
    </source>
</evidence>
<organism evidence="21 22">
    <name type="scientific">Geodia barretti</name>
    <name type="common">Barrett's horny sponge</name>
    <dbReference type="NCBI Taxonomy" id="519541"/>
    <lineage>
        <taxon>Eukaryota</taxon>
        <taxon>Metazoa</taxon>
        <taxon>Porifera</taxon>
        <taxon>Demospongiae</taxon>
        <taxon>Heteroscleromorpha</taxon>
        <taxon>Tetractinellida</taxon>
        <taxon>Astrophorina</taxon>
        <taxon>Geodiidae</taxon>
        <taxon>Geodia</taxon>
    </lineage>
</organism>
<name>A0AA35RMM1_GEOBA</name>
<keyword evidence="13 19" id="KW-0333">Golgi apparatus</keyword>
<dbReference type="Proteomes" id="UP001174909">
    <property type="component" value="Unassembled WGS sequence"/>
</dbReference>
<dbReference type="CDD" id="cd02510">
    <property type="entry name" value="pp-GalNAc-T"/>
    <property type="match status" value="1"/>
</dbReference>
<keyword evidence="11" id="KW-0735">Signal-anchor</keyword>
<evidence type="ECO:0000256" key="19">
    <source>
        <dbReference type="RuleBase" id="RU361242"/>
    </source>
</evidence>
<dbReference type="GO" id="GO:0030246">
    <property type="term" value="F:carbohydrate binding"/>
    <property type="evidence" value="ECO:0007669"/>
    <property type="project" value="UniProtKB-KW"/>
</dbReference>
<gene>
    <name evidence="21" type="ORF">GBAR_LOCUS8188</name>
</gene>
<evidence type="ECO:0000256" key="18">
    <source>
        <dbReference type="ARBA" id="ARBA00052209"/>
    </source>
</evidence>
<evidence type="ECO:0000256" key="2">
    <source>
        <dbReference type="ARBA" id="ARBA00004323"/>
    </source>
</evidence>
<dbReference type="AlphaFoldDB" id="A0AA35RMM1"/>
<keyword evidence="6 19" id="KW-0328">Glycosyltransferase</keyword>
<dbReference type="EC" id="2.4.1.-" evidence="19"/>
<evidence type="ECO:0000256" key="16">
    <source>
        <dbReference type="ARBA" id="ARBA00023211"/>
    </source>
</evidence>
<dbReference type="PANTHER" id="PTHR11675">
    <property type="entry name" value="N-ACETYLGALACTOSAMINYLTRANSFERASE"/>
    <property type="match status" value="1"/>
</dbReference>
<dbReference type="Gene3D" id="3.90.550.10">
    <property type="entry name" value="Spore Coat Polysaccharide Biosynthesis Protein SpsA, Chain A"/>
    <property type="match status" value="1"/>
</dbReference>
<evidence type="ECO:0000256" key="10">
    <source>
        <dbReference type="ARBA" id="ARBA00022734"/>
    </source>
</evidence>
<sequence>MRRKIRYIVTAFVLLWLTVSVVYLLPFLVASKEDPTFYDHRPANKKLNSHAEVPVDYHQVKQDQQVAEDDSPLKDQPKKVSPNLIGFNETKYLRSSHKNSDAYKLNAFNQVESDKLHSDRLIPDTRNYKCGSKIYPSPLPSTSVIICFHNEARSTLLRTVASVLNRSPPELIHEIILVDDFSDDPEDGRQLTQLPKVKIITNDMREGLVRSRVSGTELATGKILTFLDSHCECNTGWILRWVVSPIIDVINMDNFQYVGASAELVGGFDWSLHFKWDSLSSARRAKRKDPTSPIQTPMIAGGLFAMDKERFDKTGRYDTEMDIWGGENFEISFRTWMCGGSMEIVPCSRVGHVFRKRHPYTFPQGNAMTYIKNTKRTAEVWMDGYKKYFYAARPSAKGRNTVMGDISERVKLRKELNCKSFKWYLENVYPELNVPEPLDVEFGEVRQNEKCIDTLGRGVGGSPGLYKCHGGGGNQAWSMTSTKAIKHEEHCLGSQGSSVVLWTCISTSEDQHWEHNSMKQLVHKGSGLCLDSEGDRVQLSSCTPPRSSLLWSFTLSNIESR</sequence>
<keyword evidence="15 19" id="KW-1015">Disulfide bond</keyword>
<dbReference type="CDD" id="cd23434">
    <property type="entry name" value="beta-trefoil_Ricin_GALNT2"/>
    <property type="match status" value="1"/>
</dbReference>
<evidence type="ECO:0000256" key="12">
    <source>
        <dbReference type="ARBA" id="ARBA00022989"/>
    </source>
</evidence>
<evidence type="ECO:0000313" key="22">
    <source>
        <dbReference type="Proteomes" id="UP001174909"/>
    </source>
</evidence>
<keyword evidence="8" id="KW-0812">Transmembrane</keyword>
<dbReference type="InterPro" id="IPR000772">
    <property type="entry name" value="Ricin_B_lectin"/>
</dbReference>
<evidence type="ECO:0000256" key="8">
    <source>
        <dbReference type="ARBA" id="ARBA00022692"/>
    </source>
</evidence>
<comment type="caution">
    <text evidence="21">The sequence shown here is derived from an EMBL/GenBank/DDBJ whole genome shotgun (WGS) entry which is preliminary data.</text>
</comment>
<dbReference type="Pfam" id="PF00535">
    <property type="entry name" value="Glycos_transf_2"/>
    <property type="match status" value="1"/>
</dbReference>
<keyword evidence="14" id="KW-0472">Membrane</keyword>
<dbReference type="Gene3D" id="2.80.10.50">
    <property type="match status" value="1"/>
</dbReference>
<evidence type="ECO:0000256" key="9">
    <source>
        <dbReference type="ARBA" id="ARBA00022723"/>
    </source>
</evidence>
<dbReference type="SUPFAM" id="SSF53448">
    <property type="entry name" value="Nucleotide-diphospho-sugar transferases"/>
    <property type="match status" value="1"/>
</dbReference>
<evidence type="ECO:0000259" key="20">
    <source>
        <dbReference type="SMART" id="SM00458"/>
    </source>
</evidence>
<evidence type="ECO:0000256" key="15">
    <source>
        <dbReference type="ARBA" id="ARBA00023157"/>
    </source>
</evidence>
<keyword evidence="22" id="KW-1185">Reference proteome</keyword>
<dbReference type="InterPro" id="IPR035992">
    <property type="entry name" value="Ricin_B-like_lectins"/>
</dbReference>
<dbReference type="GO" id="GO:0000139">
    <property type="term" value="C:Golgi membrane"/>
    <property type="evidence" value="ECO:0007669"/>
    <property type="project" value="UniProtKB-SubCell"/>
</dbReference>
<keyword evidence="9" id="KW-0479">Metal-binding</keyword>
<accession>A0AA35RMM1</accession>
<evidence type="ECO:0000256" key="3">
    <source>
        <dbReference type="ARBA" id="ARBA00004922"/>
    </source>
</evidence>
<dbReference type="InterPro" id="IPR029044">
    <property type="entry name" value="Nucleotide-diphossugar_trans"/>
</dbReference>
<comment type="catalytic activity">
    <reaction evidence="18">
        <text>L-seryl-[protein] + UDP-N-acetyl-alpha-D-galactosamine = a 3-O-[N-acetyl-alpha-D-galactosaminyl]-L-seryl-[protein] + UDP + H(+)</text>
        <dbReference type="Rhea" id="RHEA:23956"/>
        <dbReference type="Rhea" id="RHEA-COMP:9863"/>
        <dbReference type="Rhea" id="RHEA-COMP:12788"/>
        <dbReference type="ChEBI" id="CHEBI:15378"/>
        <dbReference type="ChEBI" id="CHEBI:29999"/>
        <dbReference type="ChEBI" id="CHEBI:53604"/>
        <dbReference type="ChEBI" id="CHEBI:58223"/>
        <dbReference type="ChEBI" id="CHEBI:67138"/>
        <dbReference type="EC" id="2.4.1.41"/>
    </reaction>
</comment>
<dbReference type="PROSITE" id="PS50231">
    <property type="entry name" value="RICIN_B_LECTIN"/>
    <property type="match status" value="1"/>
</dbReference>
<reference evidence="21" key="1">
    <citation type="submission" date="2023-03" db="EMBL/GenBank/DDBJ databases">
        <authorList>
            <person name="Steffen K."/>
            <person name="Cardenas P."/>
        </authorList>
    </citation>
    <scope>NUCLEOTIDE SEQUENCE</scope>
</reference>
<keyword evidence="12" id="KW-1133">Transmembrane helix</keyword>
<dbReference type="Pfam" id="PF00652">
    <property type="entry name" value="Ricin_B_lectin"/>
    <property type="match status" value="1"/>
</dbReference>
<dbReference type="SMART" id="SM00458">
    <property type="entry name" value="RICIN"/>
    <property type="match status" value="1"/>
</dbReference>
<dbReference type="PANTHER" id="PTHR11675:SF119">
    <property type="entry name" value="POLYPEPTIDE N-ACETYLGALACTOSAMINYLTRANSFERASE 2"/>
    <property type="match status" value="1"/>
</dbReference>
<dbReference type="InterPro" id="IPR001173">
    <property type="entry name" value="Glyco_trans_2-like"/>
</dbReference>
<comment type="subcellular location">
    <subcellularLocation>
        <location evidence="2 19">Golgi apparatus membrane</location>
        <topology evidence="2 19">Single-pass type II membrane protein</topology>
    </subcellularLocation>
</comment>
<dbReference type="SUPFAM" id="SSF50370">
    <property type="entry name" value="Ricin B-like lectins"/>
    <property type="match status" value="1"/>
</dbReference>
<protein>
    <recommendedName>
        <fullName evidence="5 19">Polypeptide N-acetylgalactosaminyltransferase</fullName>
        <ecNumber evidence="19">2.4.1.-</ecNumber>
    </recommendedName>
    <alternativeName>
        <fullName evidence="19">Protein-UDP acetylgalactosaminyltransferase</fullName>
    </alternativeName>
</protein>
<dbReference type="GO" id="GO:0004653">
    <property type="term" value="F:polypeptide N-acetylgalactosaminyltransferase activity"/>
    <property type="evidence" value="ECO:0007669"/>
    <property type="project" value="UniProtKB-EC"/>
</dbReference>
<proteinExistence type="inferred from homology"/>
<feature type="domain" description="Ricin B lectin" evidence="20">
    <location>
        <begin position="436"/>
        <end position="554"/>
    </location>
</feature>
<keyword evidence="10 19" id="KW-0430">Lectin</keyword>
<comment type="cofactor">
    <cofactor evidence="1 19">
        <name>Mn(2+)</name>
        <dbReference type="ChEBI" id="CHEBI:29035"/>
    </cofactor>
</comment>
<comment type="pathway">
    <text evidence="3 19">Protein modification; protein glycosylation.</text>
</comment>
<dbReference type="GO" id="GO:0046872">
    <property type="term" value="F:metal ion binding"/>
    <property type="evidence" value="ECO:0007669"/>
    <property type="project" value="UniProtKB-KW"/>
</dbReference>
<comment type="catalytic activity">
    <reaction evidence="17">
        <text>L-threonyl-[protein] + UDP-N-acetyl-alpha-D-galactosamine = a 3-O-[N-acetyl-alpha-D-galactosaminyl]-L-threonyl-[protein] + UDP + H(+)</text>
        <dbReference type="Rhea" id="RHEA:52424"/>
        <dbReference type="Rhea" id="RHEA-COMP:11060"/>
        <dbReference type="Rhea" id="RHEA-COMP:11689"/>
        <dbReference type="ChEBI" id="CHEBI:15378"/>
        <dbReference type="ChEBI" id="CHEBI:30013"/>
        <dbReference type="ChEBI" id="CHEBI:58223"/>
        <dbReference type="ChEBI" id="CHEBI:67138"/>
        <dbReference type="ChEBI" id="CHEBI:87075"/>
        <dbReference type="EC" id="2.4.1.41"/>
    </reaction>
</comment>
<evidence type="ECO:0000256" key="7">
    <source>
        <dbReference type="ARBA" id="ARBA00022679"/>
    </source>
</evidence>
<evidence type="ECO:0000256" key="11">
    <source>
        <dbReference type="ARBA" id="ARBA00022968"/>
    </source>
</evidence>
<comment type="similarity">
    <text evidence="4 19">Belongs to the glycosyltransferase 2 family. GalNAc-T subfamily.</text>
</comment>